<organism evidence="1 2">
    <name type="scientific">Austropuccinia psidii MF-1</name>
    <dbReference type="NCBI Taxonomy" id="1389203"/>
    <lineage>
        <taxon>Eukaryota</taxon>
        <taxon>Fungi</taxon>
        <taxon>Dikarya</taxon>
        <taxon>Basidiomycota</taxon>
        <taxon>Pucciniomycotina</taxon>
        <taxon>Pucciniomycetes</taxon>
        <taxon>Pucciniales</taxon>
        <taxon>Sphaerophragmiaceae</taxon>
        <taxon>Austropuccinia</taxon>
    </lineage>
</organism>
<gene>
    <name evidence="1" type="ORF">O181_048402</name>
</gene>
<evidence type="ECO:0000313" key="2">
    <source>
        <dbReference type="Proteomes" id="UP000765509"/>
    </source>
</evidence>
<comment type="caution">
    <text evidence="1">The sequence shown here is derived from an EMBL/GenBank/DDBJ whole genome shotgun (WGS) entry which is preliminary data.</text>
</comment>
<reference evidence="1" key="1">
    <citation type="submission" date="2021-03" db="EMBL/GenBank/DDBJ databases">
        <title>Draft genome sequence of rust myrtle Austropuccinia psidii MF-1, a brazilian biotype.</title>
        <authorList>
            <person name="Quecine M.C."/>
            <person name="Pachon D.M.R."/>
            <person name="Bonatelli M.L."/>
            <person name="Correr F.H."/>
            <person name="Franceschini L.M."/>
            <person name="Leite T.F."/>
            <person name="Margarido G.R.A."/>
            <person name="Almeida C.A."/>
            <person name="Ferrarezi J.A."/>
            <person name="Labate C.A."/>
        </authorList>
    </citation>
    <scope>NUCLEOTIDE SEQUENCE</scope>
    <source>
        <strain evidence="1">MF-1</strain>
    </source>
</reference>
<sequence length="86" mass="10079">MSDPMINMKIPRKFGGKLEHAIRRRCVKPCSTEDYIDAMEDIITRTRIGKIWTGNPIESRIMSKNARVEKRSDITDSDKYSRILRH</sequence>
<accession>A0A9Q3DV18</accession>
<protein>
    <submittedName>
        <fullName evidence="1">Uncharacterized protein</fullName>
    </submittedName>
</protein>
<dbReference type="EMBL" id="AVOT02020471">
    <property type="protein sequence ID" value="MBW0508687.1"/>
    <property type="molecule type" value="Genomic_DNA"/>
</dbReference>
<evidence type="ECO:0000313" key="1">
    <source>
        <dbReference type="EMBL" id="MBW0508687.1"/>
    </source>
</evidence>
<dbReference type="AlphaFoldDB" id="A0A9Q3DV18"/>
<proteinExistence type="predicted"/>
<name>A0A9Q3DV18_9BASI</name>
<keyword evidence="2" id="KW-1185">Reference proteome</keyword>
<dbReference type="Proteomes" id="UP000765509">
    <property type="component" value="Unassembled WGS sequence"/>
</dbReference>